<sequence length="187" mass="21932">MVKQRSPRLALVQLVYLLVSCLVLGAMLALPRNYDWLTTTVRHFYEQRQTLGEQMGKESRMRKGYGTAYTYTTLIKQQGKPNDYLLIPPQRYLIRNAYKQGAADGFVWLYPSVLYYHLGQSIHLLEMTTLDAMRQRATYTLWVTNGRLELLRLTDRNRAAVLDTFGKYDPHFFAYTPAQAKRYYSKR</sequence>
<proteinExistence type="predicted"/>
<comment type="caution">
    <text evidence="1">The sequence shown here is derived from an EMBL/GenBank/DDBJ whole genome shotgun (WGS) entry which is preliminary data.</text>
</comment>
<evidence type="ECO:0000313" key="2">
    <source>
        <dbReference type="Proteomes" id="UP001202180"/>
    </source>
</evidence>
<dbReference type="PROSITE" id="PS51257">
    <property type="entry name" value="PROKAR_LIPOPROTEIN"/>
    <property type="match status" value="1"/>
</dbReference>
<name>A0ABT0HP03_9BACT</name>
<evidence type="ECO:0000313" key="1">
    <source>
        <dbReference type="EMBL" id="MCK8493857.1"/>
    </source>
</evidence>
<gene>
    <name evidence="1" type="ORF">M0L20_18465</name>
</gene>
<dbReference type="Proteomes" id="UP001202180">
    <property type="component" value="Unassembled WGS sequence"/>
</dbReference>
<keyword evidence="2" id="KW-1185">Reference proteome</keyword>
<protein>
    <submittedName>
        <fullName evidence="1">Uncharacterized protein</fullName>
    </submittedName>
</protein>
<reference evidence="1 2" key="1">
    <citation type="submission" date="2022-04" db="EMBL/GenBank/DDBJ databases">
        <title>Spirosoma sp. strain RP8 genome sequencing and assembly.</title>
        <authorList>
            <person name="Jung Y."/>
        </authorList>
    </citation>
    <scope>NUCLEOTIDE SEQUENCE [LARGE SCALE GENOMIC DNA]</scope>
    <source>
        <strain evidence="1 2">RP8</strain>
    </source>
</reference>
<organism evidence="1 2">
    <name type="scientific">Spirosoma liriopis</name>
    <dbReference type="NCBI Taxonomy" id="2937440"/>
    <lineage>
        <taxon>Bacteria</taxon>
        <taxon>Pseudomonadati</taxon>
        <taxon>Bacteroidota</taxon>
        <taxon>Cytophagia</taxon>
        <taxon>Cytophagales</taxon>
        <taxon>Cytophagaceae</taxon>
        <taxon>Spirosoma</taxon>
    </lineage>
</organism>
<accession>A0ABT0HP03</accession>
<dbReference type="EMBL" id="JALPRF010000003">
    <property type="protein sequence ID" value="MCK8493857.1"/>
    <property type="molecule type" value="Genomic_DNA"/>
</dbReference>
<dbReference type="RefSeq" id="WP_248478487.1">
    <property type="nucleotide sequence ID" value="NZ_JALPRF010000003.1"/>
</dbReference>